<evidence type="ECO:0000256" key="1">
    <source>
        <dbReference type="SAM" id="Coils"/>
    </source>
</evidence>
<accession>A0AB39YY02</accession>
<feature type="region of interest" description="Disordered" evidence="2">
    <location>
        <begin position="90"/>
        <end position="185"/>
    </location>
</feature>
<evidence type="ECO:0000256" key="2">
    <source>
        <dbReference type="SAM" id="MobiDB-lite"/>
    </source>
</evidence>
<feature type="compositionally biased region" description="Polar residues" evidence="2">
    <location>
        <begin position="12"/>
        <end position="23"/>
    </location>
</feature>
<feature type="compositionally biased region" description="Basic and acidic residues" evidence="2">
    <location>
        <begin position="1"/>
        <end position="11"/>
    </location>
</feature>
<keyword evidence="1" id="KW-0175">Coiled coil</keyword>
<dbReference type="RefSeq" id="XP_016924002.2">
    <property type="nucleotide sequence ID" value="XM_017068513.4"/>
</dbReference>
<sequence>MAEKKPEENNKSLKNTASNSLNISDRLEAHNRQREQNNALFAQLFASLEGEHQKLRELEERRSKLIDEIKNLRALLFAENKKLRQTVAPIPGNAIPVPSGSPIAKNPTDTSGGPTTSLKSARLEPRGSTKSVTIAEPPERSLTINERPRANSSQSLQKKGNRRNLKPSLKKTKHRKPLDNTSNTREDLLDELGESALSISVGSNLQTLVQERSNFEDREDIDEVAVPLPELFTLMDSQFAGTTPAILPSNPDTTNDSKVSEDILNPDQDPNFYLPSARSLFGDLIGTASAPLIMDLPGISLELPPFGIAECSANVGEVDDNEPEKKTD</sequence>
<feature type="compositionally biased region" description="Basic and acidic residues" evidence="2">
    <location>
        <begin position="25"/>
        <end position="35"/>
    </location>
</feature>
<feature type="compositionally biased region" description="Polar residues" evidence="2">
    <location>
        <begin position="107"/>
        <end position="119"/>
    </location>
</feature>
<name>A0AB39YY02_DROSZ</name>
<feature type="compositionally biased region" description="Basic residues" evidence="2">
    <location>
        <begin position="159"/>
        <end position="176"/>
    </location>
</feature>
<feature type="region of interest" description="Disordered" evidence="2">
    <location>
        <begin position="1"/>
        <end position="35"/>
    </location>
</feature>
<keyword evidence="3" id="KW-1185">Reference proteome</keyword>
<protein>
    <submittedName>
        <fullName evidence="4">Uncharacterized protein</fullName>
    </submittedName>
</protein>
<organism evidence="3 4">
    <name type="scientific">Drosophila suzukii</name>
    <name type="common">Spotted-wing drosophila fruit fly</name>
    <dbReference type="NCBI Taxonomy" id="28584"/>
    <lineage>
        <taxon>Eukaryota</taxon>
        <taxon>Metazoa</taxon>
        <taxon>Ecdysozoa</taxon>
        <taxon>Arthropoda</taxon>
        <taxon>Hexapoda</taxon>
        <taxon>Insecta</taxon>
        <taxon>Pterygota</taxon>
        <taxon>Neoptera</taxon>
        <taxon>Endopterygota</taxon>
        <taxon>Diptera</taxon>
        <taxon>Brachycera</taxon>
        <taxon>Muscomorpha</taxon>
        <taxon>Ephydroidea</taxon>
        <taxon>Drosophilidae</taxon>
        <taxon>Drosophila</taxon>
        <taxon>Sophophora</taxon>
    </lineage>
</organism>
<gene>
    <name evidence="4" type="primary">LOC108005303</name>
</gene>
<feature type="coiled-coil region" evidence="1">
    <location>
        <begin position="41"/>
        <end position="75"/>
    </location>
</feature>
<dbReference type="AlphaFoldDB" id="A0AB39YY02"/>
<proteinExistence type="predicted"/>
<evidence type="ECO:0000313" key="4">
    <source>
        <dbReference type="RefSeq" id="XP_016924002.2"/>
    </source>
</evidence>
<evidence type="ECO:0000313" key="3">
    <source>
        <dbReference type="Proteomes" id="UP001652628"/>
    </source>
</evidence>
<dbReference type="Proteomes" id="UP001652628">
    <property type="component" value="Chromosome X"/>
</dbReference>
<dbReference type="GeneID" id="108005303"/>
<reference evidence="4" key="1">
    <citation type="submission" date="2025-08" db="UniProtKB">
        <authorList>
            <consortium name="RefSeq"/>
        </authorList>
    </citation>
    <scope>IDENTIFICATION</scope>
</reference>